<accession>A0ABR8ZK80</accession>
<dbReference type="Gene3D" id="2.10.270.10">
    <property type="entry name" value="Cholin Binding"/>
    <property type="match status" value="3"/>
</dbReference>
<dbReference type="Pfam" id="PF05382">
    <property type="entry name" value="Amidase_5"/>
    <property type="match status" value="1"/>
</dbReference>
<keyword evidence="3" id="KW-1185">Reference proteome</keyword>
<gene>
    <name evidence="2" type="ORF">HUK45_05480</name>
</gene>
<dbReference type="RefSeq" id="WP_191911458.1">
    <property type="nucleotide sequence ID" value="NZ_JABUXR010000008.1"/>
</dbReference>
<protein>
    <submittedName>
        <fullName evidence="2">Mannosyl-glycoprotein endo-beta-N-acetylglucosamidase</fullName>
    </submittedName>
</protein>
<comment type="caution">
    <text evidence="2">The sequence shown here is derived from an EMBL/GenBank/DDBJ whole genome shotgun (WGS) entry which is preliminary data.</text>
</comment>
<dbReference type="SUPFAM" id="SSF69360">
    <property type="entry name" value="Cell wall binding repeat"/>
    <property type="match status" value="2"/>
</dbReference>
<dbReference type="EMBL" id="JABUXR010000008">
    <property type="protein sequence ID" value="MBD8085698.1"/>
    <property type="molecule type" value="Genomic_DNA"/>
</dbReference>
<organism evidence="2 3">
    <name type="scientific">Limosilactobacillus urinaemulieris</name>
    <dbReference type="NCBI Taxonomy" id="2742600"/>
    <lineage>
        <taxon>Bacteria</taxon>
        <taxon>Bacillati</taxon>
        <taxon>Bacillota</taxon>
        <taxon>Bacilli</taxon>
        <taxon>Lactobacillales</taxon>
        <taxon>Lactobacillaceae</taxon>
        <taxon>Limosilactobacillus</taxon>
    </lineage>
</organism>
<name>A0ABR8ZK80_9LACO</name>
<evidence type="ECO:0000259" key="1">
    <source>
        <dbReference type="Pfam" id="PF05382"/>
    </source>
</evidence>
<dbReference type="Gene3D" id="3.90.1720.10">
    <property type="entry name" value="endopeptidase domain like (from Nostoc punctiforme)"/>
    <property type="match status" value="1"/>
</dbReference>
<reference evidence="2 3" key="1">
    <citation type="submission" date="2020-06" db="EMBL/GenBank/DDBJ databases">
        <title>Limosilactobacillus sp. nov.</title>
        <authorList>
            <person name="Ksiezarek M."/>
            <person name="Goncalves Ribeiro T."/>
            <person name="Rocha J."/>
            <person name="Grosso F."/>
            <person name="Peixe L."/>
        </authorList>
    </citation>
    <scope>NUCLEOTIDE SEQUENCE [LARGE SCALE GENOMIC DNA]</scope>
    <source>
        <strain evidence="3">c9Ua_26_M</strain>
    </source>
</reference>
<dbReference type="Proteomes" id="UP000645007">
    <property type="component" value="Unassembled WGS sequence"/>
</dbReference>
<proteinExistence type="predicted"/>
<evidence type="ECO:0000313" key="2">
    <source>
        <dbReference type="EMBL" id="MBD8085698.1"/>
    </source>
</evidence>
<evidence type="ECO:0000313" key="3">
    <source>
        <dbReference type="Proteomes" id="UP000645007"/>
    </source>
</evidence>
<feature type="domain" description="Bacteriophage lysin" evidence="1">
    <location>
        <begin position="277"/>
        <end position="422"/>
    </location>
</feature>
<dbReference type="InterPro" id="IPR008044">
    <property type="entry name" value="Phage_lysin"/>
</dbReference>
<sequence>MFNNGTRQKGVQKWMGTYYYFDPTTYLRVDNDYREQVWQDGTHDWYMFGKNSQIVTGKYDWQGNVYYFDPSSYLKVVNDYRATEADGRGVLLSSNGAALSGVQKWMGTYYYFDPVTKLRVDNKYVQSQWGLWYMFGSNGQIVSGKYDWQGSTYYFDPSSYLKVVNDYRATESDGRGVLLGNDGQALSGVQKWAGTYYYFDPVTKLRVDNNYVQSQWGDWYMFGNDGRIVQGFYNWKGSLYYFDNYTFLKVTNDWRDGVYFGNDGRAINPSDTFSGRVISWFRNHEGNLTYSMYGSRNGEDGTADCSGAMTEALYEAGATKPNEIYDTGSISPYLLLNGYSLVYEGQKYYNPRFGDIVIWGPKNHTTGGNGHMVIVSNMSSNPNCISVNWLSRGKKGAAVSENNYYWYWNTHGKQYQQVFRPNNIEKS</sequence>